<gene>
    <name evidence="2" type="ORF">Moror_13681</name>
</gene>
<proteinExistence type="predicted"/>
<sequence>MKNTFQSSNKQFFFGCRDIDIDLDDTSRILASYILDFLRSGSPPNEEISSLVKSVLEDMEERMAKYEEDLRNLQAKMRILQWKRDSLRSLYAPVRRLPAEVLSNIFILCKGENLVTSSGYRRSTTVVVASVCTRWRRVSVSTPQIWTRIAVSWASERGIPQFLLERLKLHLKRSCQVPLSLHLQITHCNAKHSALFSLLREHAGRLRTLLIRGYNRDVVRMIRSFDGRLSSVRDLNVIAYPISADESGVENNFLPLIHDNMPHLCSLSLRGVVRPVSSINALFSILRLSHISIALPVRTAMLVLDSCRESLVSAQITVISPDGPTVVTRDEHQSTIQKRLSPATTYRLSSLRSLSISIQVDNDNAASTLENAQSIMDALITPSLSSLTVATDIVGRGYTVSGGKEENTPFLTSLSKFLRRGFMHRSLRRLHLKALPLTEVGLMSLLGITDGVTDLTIEEIYRSSLENWIVTSKLLKALTIPEASVWLGSTTRHYLPKLRNLTLKVNTGDWSDRCFEKMLESRMTSESSLASVHLHVTAFAQNMDIDRLRSFQEMGLAVRVKHGVRPLEESDQNGQYLLGYEVEGK</sequence>
<evidence type="ECO:0000313" key="2">
    <source>
        <dbReference type="EMBL" id="ESK90415.1"/>
    </source>
</evidence>
<keyword evidence="3" id="KW-1185">Reference proteome</keyword>
<comment type="caution">
    <text evidence="2">The sequence shown here is derived from an EMBL/GenBank/DDBJ whole genome shotgun (WGS) entry which is preliminary data.</text>
</comment>
<dbReference type="OrthoDB" id="2649251at2759"/>
<feature type="coiled-coil region" evidence="1">
    <location>
        <begin position="49"/>
        <end position="90"/>
    </location>
</feature>
<accession>V2XD32</accession>
<keyword evidence="1" id="KW-0175">Coiled coil</keyword>
<dbReference type="EMBL" id="AWSO01000443">
    <property type="protein sequence ID" value="ESK90415.1"/>
    <property type="molecule type" value="Genomic_DNA"/>
</dbReference>
<name>V2XD32_MONRO</name>
<evidence type="ECO:0000256" key="1">
    <source>
        <dbReference type="SAM" id="Coils"/>
    </source>
</evidence>
<organism evidence="2 3">
    <name type="scientific">Moniliophthora roreri (strain MCA 2997)</name>
    <name type="common">Cocoa frosty pod rot fungus</name>
    <name type="synonym">Crinipellis roreri</name>
    <dbReference type="NCBI Taxonomy" id="1381753"/>
    <lineage>
        <taxon>Eukaryota</taxon>
        <taxon>Fungi</taxon>
        <taxon>Dikarya</taxon>
        <taxon>Basidiomycota</taxon>
        <taxon>Agaricomycotina</taxon>
        <taxon>Agaricomycetes</taxon>
        <taxon>Agaricomycetidae</taxon>
        <taxon>Agaricales</taxon>
        <taxon>Marasmiineae</taxon>
        <taxon>Marasmiaceae</taxon>
        <taxon>Moniliophthora</taxon>
    </lineage>
</organism>
<dbReference type="HOGENOM" id="CLU_418605_0_0_1"/>
<dbReference type="AlphaFoldDB" id="V2XD32"/>
<dbReference type="Gene3D" id="1.20.1280.50">
    <property type="match status" value="1"/>
</dbReference>
<reference evidence="2 3" key="1">
    <citation type="journal article" date="2014" name="BMC Genomics">
        <title>Genome and secretome analysis of the hemibiotrophic fungal pathogen, Moniliophthora roreri, which causes frosty pod rot disease of cacao: mechanisms of the biotrophic and necrotrophic phases.</title>
        <authorList>
            <person name="Meinhardt L.W."/>
            <person name="Costa G.G.L."/>
            <person name="Thomazella D.P.T."/>
            <person name="Teixeira P.J.P.L."/>
            <person name="Carazzolle M.F."/>
            <person name="Schuster S.C."/>
            <person name="Carlson J.E."/>
            <person name="Guiltinan M.J."/>
            <person name="Mieczkowski P."/>
            <person name="Farmer A."/>
            <person name="Ramaraj T."/>
            <person name="Crozier J."/>
            <person name="Davis R.E."/>
            <person name="Shao J."/>
            <person name="Melnick R.L."/>
            <person name="Pereira G.A.G."/>
            <person name="Bailey B.A."/>
        </authorList>
    </citation>
    <scope>NUCLEOTIDE SEQUENCE [LARGE SCALE GENOMIC DNA]</scope>
    <source>
        <strain evidence="2 3">MCA 2997</strain>
    </source>
</reference>
<protein>
    <submittedName>
        <fullName evidence="2">Uncharacterized protein</fullName>
    </submittedName>
</protein>
<dbReference type="Proteomes" id="UP000017559">
    <property type="component" value="Unassembled WGS sequence"/>
</dbReference>
<evidence type="ECO:0000313" key="3">
    <source>
        <dbReference type="Proteomes" id="UP000017559"/>
    </source>
</evidence>
<dbReference type="KEGG" id="mrr:Moror_13681"/>